<evidence type="ECO:0000313" key="8">
    <source>
        <dbReference type="Proteomes" id="UP000305730"/>
    </source>
</evidence>
<gene>
    <name evidence="5 7" type="primary">secB</name>
    <name evidence="7" type="ORF">CWB96_00230</name>
    <name evidence="6" type="ORF">CWB97_02225</name>
</gene>
<evidence type="ECO:0000256" key="1">
    <source>
        <dbReference type="ARBA" id="ARBA00009990"/>
    </source>
</evidence>
<dbReference type="Pfam" id="PF02556">
    <property type="entry name" value="SecB"/>
    <property type="match status" value="1"/>
</dbReference>
<comment type="similarity">
    <text evidence="1 5">Belongs to the SecB family.</text>
</comment>
<dbReference type="Proteomes" id="UP000307706">
    <property type="component" value="Unassembled WGS sequence"/>
</dbReference>
<evidence type="ECO:0000313" key="7">
    <source>
        <dbReference type="EMBL" id="TMP63069.1"/>
    </source>
</evidence>
<dbReference type="Gene3D" id="3.10.420.10">
    <property type="entry name" value="SecB-like"/>
    <property type="match status" value="1"/>
</dbReference>
<comment type="caution">
    <text evidence="7">The sequence shown here is derived from an EMBL/GenBank/DDBJ whole genome shotgun (WGS) entry which is preliminary data.</text>
</comment>
<comment type="subunit">
    <text evidence="5">Homotetramer, a dimer of dimers. One homotetramer interacts with 1 SecA dimer.</text>
</comment>
<dbReference type="SUPFAM" id="SSF54611">
    <property type="entry name" value="SecB-like"/>
    <property type="match status" value="1"/>
</dbReference>
<reference evidence="8 9" key="2">
    <citation type="submission" date="2019-06" db="EMBL/GenBank/DDBJ databases">
        <title>Co-occurence of chitin degradation, pigmentation and bioactivity in marine Pseudoalteromonas.</title>
        <authorList>
            <person name="Sonnenschein E.C."/>
            <person name="Bech P.K."/>
        </authorList>
    </citation>
    <scope>NUCLEOTIDE SEQUENCE [LARGE SCALE GENOMIC DNA]</scope>
    <source>
        <strain evidence="9">S2231</strain>
        <strain evidence="8">S2233</strain>
    </source>
</reference>
<dbReference type="PRINTS" id="PR01594">
    <property type="entry name" value="SECBCHAPRONE"/>
</dbReference>
<dbReference type="PANTHER" id="PTHR36918">
    <property type="match status" value="1"/>
</dbReference>
<dbReference type="GO" id="GO:0006457">
    <property type="term" value="P:protein folding"/>
    <property type="evidence" value="ECO:0007669"/>
    <property type="project" value="UniProtKB-UniRule"/>
</dbReference>
<reference evidence="7 9" key="1">
    <citation type="submission" date="2017-12" db="EMBL/GenBank/DDBJ databases">
        <authorList>
            <person name="Paulsen S."/>
            <person name="Gram L.K."/>
        </authorList>
    </citation>
    <scope>NUCLEOTIDE SEQUENCE [LARGE SCALE GENOMIC DNA]</scope>
    <source>
        <strain evidence="7 9">S2231</strain>
        <strain evidence="6">S2233</strain>
    </source>
</reference>
<dbReference type="EMBL" id="PNCL01000001">
    <property type="protein sequence ID" value="TMP63069.1"/>
    <property type="molecule type" value="Genomic_DNA"/>
</dbReference>
<sequence length="154" mass="16951">MAKESLEQSNEQSFELQKIYHKKVTFDAPNTPAVFLDEWKPAVNVDLNTSANRISDTNYEVVLGVTCKVLATGTDTVLFTAYVEQAGVFEVDGYDEAGVMALMGSFCPAQLYPYARNHISNLASFGGFPQLLLAPVDFDALLEDAMEQAEDELL</sequence>
<evidence type="ECO:0000256" key="3">
    <source>
        <dbReference type="ARBA" id="ARBA00022927"/>
    </source>
</evidence>
<dbReference type="NCBIfam" id="TIGR00809">
    <property type="entry name" value="secB"/>
    <property type="match status" value="1"/>
</dbReference>
<dbReference type="GO" id="GO:0005737">
    <property type="term" value="C:cytoplasm"/>
    <property type="evidence" value="ECO:0007669"/>
    <property type="project" value="UniProtKB-SubCell"/>
</dbReference>
<evidence type="ECO:0000256" key="2">
    <source>
        <dbReference type="ARBA" id="ARBA00022448"/>
    </source>
</evidence>
<dbReference type="InterPro" id="IPR003708">
    <property type="entry name" value="SecB"/>
</dbReference>
<organism evidence="7 9">
    <name type="scientific">Pseudoalteromonas citrea</name>
    <dbReference type="NCBI Taxonomy" id="43655"/>
    <lineage>
        <taxon>Bacteria</taxon>
        <taxon>Pseudomonadati</taxon>
        <taxon>Pseudomonadota</taxon>
        <taxon>Gammaproteobacteria</taxon>
        <taxon>Alteromonadales</taxon>
        <taxon>Pseudoalteromonadaceae</taxon>
        <taxon>Pseudoalteromonas</taxon>
    </lineage>
</organism>
<keyword evidence="3 5" id="KW-0653">Protein transport</keyword>
<dbReference type="Proteomes" id="UP000305730">
    <property type="component" value="Unassembled WGS sequence"/>
</dbReference>
<dbReference type="RefSeq" id="WP_138594670.1">
    <property type="nucleotide sequence ID" value="NZ_PNCK01000009.1"/>
</dbReference>
<evidence type="ECO:0000313" key="6">
    <source>
        <dbReference type="EMBL" id="TMP46293.1"/>
    </source>
</evidence>
<protein>
    <recommendedName>
        <fullName evidence="5">Protein-export protein SecB</fullName>
    </recommendedName>
</protein>
<dbReference type="AlphaFoldDB" id="A0A5S3XV89"/>
<dbReference type="OrthoDB" id="9795145at2"/>
<comment type="function">
    <text evidence="5">One of the proteins required for the normal export of preproteins out of the cell cytoplasm. It is a molecular chaperone that binds to a subset of precursor proteins, maintaining them in a translocation-competent state. It also specifically binds to its receptor SecA.</text>
</comment>
<dbReference type="GO" id="GO:0051082">
    <property type="term" value="F:unfolded protein binding"/>
    <property type="evidence" value="ECO:0007669"/>
    <property type="project" value="InterPro"/>
</dbReference>
<dbReference type="EMBL" id="PNCK01000009">
    <property type="protein sequence ID" value="TMP46293.1"/>
    <property type="molecule type" value="Genomic_DNA"/>
</dbReference>
<keyword evidence="5" id="KW-0143">Chaperone</keyword>
<proteinExistence type="inferred from homology"/>
<dbReference type="HAMAP" id="MF_00821">
    <property type="entry name" value="SecB"/>
    <property type="match status" value="1"/>
</dbReference>
<dbReference type="PANTHER" id="PTHR36918:SF1">
    <property type="entry name" value="PROTEIN-EXPORT PROTEIN SECB"/>
    <property type="match status" value="1"/>
</dbReference>
<keyword evidence="2 5" id="KW-0813">Transport</keyword>
<reference evidence="7" key="3">
    <citation type="submission" date="2019-09" db="EMBL/GenBank/DDBJ databases">
        <title>Co-occurence of chitin degradation, pigmentation and bioactivity in marine Pseudoalteromonas.</title>
        <authorList>
            <person name="Sonnenschein E.C."/>
            <person name="Bech P.K."/>
        </authorList>
    </citation>
    <scope>NUCLEOTIDE SEQUENCE</scope>
    <source>
        <strain evidence="7">S2231</strain>
        <strain evidence="6">S2233</strain>
    </source>
</reference>
<keyword evidence="4 5" id="KW-0811">Translocation</keyword>
<evidence type="ECO:0000256" key="4">
    <source>
        <dbReference type="ARBA" id="ARBA00023010"/>
    </source>
</evidence>
<comment type="subcellular location">
    <subcellularLocation>
        <location evidence="5">Cytoplasm</location>
    </subcellularLocation>
</comment>
<name>A0A5S3XV89_9GAMM</name>
<dbReference type="GO" id="GO:0015031">
    <property type="term" value="P:protein transport"/>
    <property type="evidence" value="ECO:0007669"/>
    <property type="project" value="UniProtKB-UniRule"/>
</dbReference>
<evidence type="ECO:0000256" key="5">
    <source>
        <dbReference type="HAMAP-Rule" id="MF_00821"/>
    </source>
</evidence>
<dbReference type="GO" id="GO:0051262">
    <property type="term" value="P:protein tetramerization"/>
    <property type="evidence" value="ECO:0007669"/>
    <property type="project" value="InterPro"/>
</dbReference>
<evidence type="ECO:0000313" key="9">
    <source>
        <dbReference type="Proteomes" id="UP000307706"/>
    </source>
</evidence>
<dbReference type="InterPro" id="IPR035958">
    <property type="entry name" value="SecB-like_sf"/>
</dbReference>
<keyword evidence="5" id="KW-0963">Cytoplasm</keyword>
<keyword evidence="8" id="KW-1185">Reference proteome</keyword>
<accession>A0A5S3XV89</accession>